<protein>
    <recommendedName>
        <fullName evidence="2">DUF222 domain-containing protein</fullName>
    </recommendedName>
</protein>
<feature type="domain" description="DUF222" evidence="2">
    <location>
        <begin position="3"/>
        <end position="207"/>
    </location>
</feature>
<evidence type="ECO:0000313" key="3">
    <source>
        <dbReference type="EMBL" id="SHN43039.1"/>
    </source>
</evidence>
<feature type="compositionally biased region" description="Low complexity" evidence="1">
    <location>
        <begin position="298"/>
        <end position="351"/>
    </location>
</feature>
<name>A0A1M7RA98_9ACTN</name>
<feature type="region of interest" description="Disordered" evidence="1">
    <location>
        <begin position="209"/>
        <end position="228"/>
    </location>
</feature>
<sequence length="359" mass="37722">MHRCGAVAYNGAPSTKAWLQGRLRMTSGEASALVDTSRRLRDLPRFAEALSAGVVSFGHVKVAAWLARKVDAVDPALVPVAEEMLFENAHRLSSSELRQVAKRILENLVPEKQRPPDPERAVYLGQTIDDIWDLKGSLSPECGAMLQTCFTSMPAPDPEDMRSAAERRHDMLADLVRRILDSGDLPTKAGEQPHLTVLVHASDLRRTPGGRTVLADDPFPDTAADPEWTGEWDWDVLADWLADPQPQPEPAAPTRYYPDSGPGGPDTRSGSGPGRGSGGGRGNSPNSGPGSSGGAREAAPAVVPGSGFPAAGGSPDPATEAAPTSATPSPSKPSTASPATPRSTASSSDPTMCRSRSDA</sequence>
<organism evidence="3 4">
    <name type="scientific">Cryptosporangium aurantiacum</name>
    <dbReference type="NCBI Taxonomy" id="134849"/>
    <lineage>
        <taxon>Bacteria</taxon>
        <taxon>Bacillati</taxon>
        <taxon>Actinomycetota</taxon>
        <taxon>Actinomycetes</taxon>
        <taxon>Cryptosporangiales</taxon>
        <taxon>Cryptosporangiaceae</taxon>
        <taxon>Cryptosporangium</taxon>
    </lineage>
</organism>
<evidence type="ECO:0000313" key="4">
    <source>
        <dbReference type="Proteomes" id="UP000184440"/>
    </source>
</evidence>
<dbReference type="EMBL" id="FRCS01000009">
    <property type="protein sequence ID" value="SHN43039.1"/>
    <property type="molecule type" value="Genomic_DNA"/>
</dbReference>
<feature type="compositionally biased region" description="Gly residues" evidence="1">
    <location>
        <begin position="271"/>
        <end position="282"/>
    </location>
</feature>
<accession>A0A1M7RA98</accession>
<dbReference type="Pfam" id="PF02720">
    <property type="entry name" value="DUF222"/>
    <property type="match status" value="1"/>
</dbReference>
<dbReference type="STRING" id="134849.SAMN05443668_1091"/>
<feature type="region of interest" description="Disordered" evidence="1">
    <location>
        <begin position="242"/>
        <end position="359"/>
    </location>
</feature>
<gene>
    <name evidence="3" type="ORF">SAMN05443668_1091</name>
</gene>
<proteinExistence type="predicted"/>
<feature type="non-terminal residue" evidence="3">
    <location>
        <position position="359"/>
    </location>
</feature>
<evidence type="ECO:0000256" key="1">
    <source>
        <dbReference type="SAM" id="MobiDB-lite"/>
    </source>
</evidence>
<dbReference type="RefSeq" id="WP_178379989.1">
    <property type="nucleotide sequence ID" value="NZ_FRCS01000009.1"/>
</dbReference>
<feature type="compositionally biased region" description="Low complexity" evidence="1">
    <location>
        <begin position="215"/>
        <end position="226"/>
    </location>
</feature>
<reference evidence="3 4" key="1">
    <citation type="submission" date="2016-11" db="EMBL/GenBank/DDBJ databases">
        <authorList>
            <person name="Jaros S."/>
            <person name="Januszkiewicz K."/>
            <person name="Wedrychowicz H."/>
        </authorList>
    </citation>
    <scope>NUCLEOTIDE SEQUENCE [LARGE SCALE GENOMIC DNA]</scope>
    <source>
        <strain evidence="3 4">DSM 46144</strain>
    </source>
</reference>
<dbReference type="Proteomes" id="UP000184440">
    <property type="component" value="Unassembled WGS sequence"/>
</dbReference>
<dbReference type="AlphaFoldDB" id="A0A1M7RA98"/>
<evidence type="ECO:0000259" key="2">
    <source>
        <dbReference type="Pfam" id="PF02720"/>
    </source>
</evidence>
<keyword evidence="4" id="KW-1185">Reference proteome</keyword>
<dbReference type="InterPro" id="IPR003870">
    <property type="entry name" value="DUF222"/>
</dbReference>